<dbReference type="Proteomes" id="UP000678393">
    <property type="component" value="Unassembled WGS sequence"/>
</dbReference>
<feature type="non-terminal residue" evidence="2">
    <location>
        <position position="1"/>
    </location>
</feature>
<dbReference type="InterPro" id="IPR036179">
    <property type="entry name" value="Ig-like_dom_sf"/>
</dbReference>
<dbReference type="SUPFAM" id="SSF48726">
    <property type="entry name" value="Immunoglobulin"/>
    <property type="match status" value="1"/>
</dbReference>
<feature type="non-terminal residue" evidence="2">
    <location>
        <position position="94"/>
    </location>
</feature>
<name>A0A8S3YY73_9EUPU</name>
<evidence type="ECO:0000313" key="3">
    <source>
        <dbReference type="Proteomes" id="UP000678393"/>
    </source>
</evidence>
<dbReference type="InterPro" id="IPR013783">
    <property type="entry name" value="Ig-like_fold"/>
</dbReference>
<dbReference type="InterPro" id="IPR007110">
    <property type="entry name" value="Ig-like_dom"/>
</dbReference>
<comment type="caution">
    <text evidence="2">The sequence shown here is derived from an EMBL/GenBank/DDBJ whole genome shotgun (WGS) entry which is preliminary data.</text>
</comment>
<dbReference type="PROSITE" id="PS50835">
    <property type="entry name" value="IG_LIKE"/>
    <property type="match status" value="1"/>
</dbReference>
<dbReference type="OrthoDB" id="6377396at2759"/>
<dbReference type="InterPro" id="IPR003599">
    <property type="entry name" value="Ig_sub"/>
</dbReference>
<sequence length="94" mass="10592">IKLSGTQYVEKGTTIDLNCTATDIDYRPKGVDWFKDGTRVKAGGRTLVTEYLVSETNVLHSRLEIERVGMEDAGTYVCRFSQHHVESMKVIVLN</sequence>
<organism evidence="2 3">
    <name type="scientific">Candidula unifasciata</name>
    <dbReference type="NCBI Taxonomy" id="100452"/>
    <lineage>
        <taxon>Eukaryota</taxon>
        <taxon>Metazoa</taxon>
        <taxon>Spiralia</taxon>
        <taxon>Lophotrochozoa</taxon>
        <taxon>Mollusca</taxon>
        <taxon>Gastropoda</taxon>
        <taxon>Heterobranchia</taxon>
        <taxon>Euthyneura</taxon>
        <taxon>Panpulmonata</taxon>
        <taxon>Eupulmonata</taxon>
        <taxon>Stylommatophora</taxon>
        <taxon>Helicina</taxon>
        <taxon>Helicoidea</taxon>
        <taxon>Geomitridae</taxon>
        <taxon>Candidula</taxon>
    </lineage>
</organism>
<dbReference type="Pfam" id="PF00047">
    <property type="entry name" value="ig"/>
    <property type="match status" value="1"/>
</dbReference>
<dbReference type="SMART" id="SM00409">
    <property type="entry name" value="IG"/>
    <property type="match status" value="1"/>
</dbReference>
<gene>
    <name evidence="2" type="ORF">CUNI_LOCUS4794</name>
</gene>
<protein>
    <recommendedName>
        <fullName evidence="1">Ig-like domain-containing protein</fullName>
    </recommendedName>
</protein>
<dbReference type="EMBL" id="CAJHNH020000670">
    <property type="protein sequence ID" value="CAG5119236.1"/>
    <property type="molecule type" value="Genomic_DNA"/>
</dbReference>
<accession>A0A8S3YY73</accession>
<dbReference type="InterPro" id="IPR013151">
    <property type="entry name" value="Immunoglobulin_dom"/>
</dbReference>
<reference evidence="2" key="1">
    <citation type="submission" date="2021-04" db="EMBL/GenBank/DDBJ databases">
        <authorList>
            <consortium name="Molecular Ecology Group"/>
        </authorList>
    </citation>
    <scope>NUCLEOTIDE SEQUENCE</scope>
</reference>
<keyword evidence="3" id="KW-1185">Reference proteome</keyword>
<dbReference type="AlphaFoldDB" id="A0A8S3YY73"/>
<evidence type="ECO:0000259" key="1">
    <source>
        <dbReference type="PROSITE" id="PS50835"/>
    </source>
</evidence>
<feature type="domain" description="Ig-like" evidence="1">
    <location>
        <begin position="1"/>
        <end position="94"/>
    </location>
</feature>
<dbReference type="Gene3D" id="2.60.40.10">
    <property type="entry name" value="Immunoglobulins"/>
    <property type="match status" value="1"/>
</dbReference>
<proteinExistence type="predicted"/>
<evidence type="ECO:0000313" key="2">
    <source>
        <dbReference type="EMBL" id="CAG5119236.1"/>
    </source>
</evidence>